<reference evidence="3 4" key="1">
    <citation type="journal article" date="2011" name="J. Gen. Appl. Microbiol.">
        <title>Draft genome sequencing of the enigmatic yeast Saitoella complicata.</title>
        <authorList>
            <person name="Nishida H."/>
            <person name="Hamamoto M."/>
            <person name="Sugiyama J."/>
        </authorList>
    </citation>
    <scope>NUCLEOTIDE SEQUENCE [LARGE SCALE GENOMIC DNA]</scope>
    <source>
        <strain evidence="3 4">NRRL Y-17804</strain>
    </source>
</reference>
<feature type="region of interest" description="Disordered" evidence="1">
    <location>
        <begin position="1"/>
        <end position="53"/>
    </location>
</feature>
<feature type="compositionally biased region" description="Basic and acidic residues" evidence="1">
    <location>
        <begin position="1"/>
        <end position="10"/>
    </location>
</feature>
<gene>
    <name evidence="3" type="ORF">G7K_6527-t1</name>
</gene>
<comment type="caution">
    <text evidence="3">The sequence shown here is derived from an EMBL/GenBank/DDBJ whole genome shotgun (WGS) entry which is preliminary data.</text>
</comment>
<feature type="transmembrane region" description="Helical" evidence="2">
    <location>
        <begin position="168"/>
        <end position="189"/>
    </location>
</feature>
<reference evidence="3 4" key="3">
    <citation type="journal article" date="2015" name="Genome Announc.">
        <title>Draft Genome Sequence of the Archiascomycetous Yeast Saitoella complicata.</title>
        <authorList>
            <person name="Yamauchi K."/>
            <person name="Kondo S."/>
            <person name="Hamamoto M."/>
            <person name="Takahashi Y."/>
            <person name="Ogura Y."/>
            <person name="Hayashi T."/>
            <person name="Nishida H."/>
        </authorList>
    </citation>
    <scope>NUCLEOTIDE SEQUENCE [LARGE SCALE GENOMIC DNA]</scope>
    <source>
        <strain evidence="3 4">NRRL Y-17804</strain>
    </source>
</reference>
<proteinExistence type="predicted"/>
<dbReference type="EMBL" id="BACD03000069">
    <property type="protein sequence ID" value="GAO52451.1"/>
    <property type="molecule type" value="Genomic_DNA"/>
</dbReference>
<name>A0A0E9NS03_SAICN</name>
<evidence type="ECO:0000313" key="4">
    <source>
        <dbReference type="Proteomes" id="UP000033140"/>
    </source>
</evidence>
<accession>A0A0E9NS03</accession>
<dbReference type="AlphaFoldDB" id="A0A0E9NS03"/>
<keyword evidence="2" id="KW-1133">Transmembrane helix</keyword>
<reference evidence="3 4" key="2">
    <citation type="journal article" date="2014" name="J. Gen. Appl. Microbiol.">
        <title>The early diverging ascomycetous budding yeast Saitoella complicata has three histone deacetylases belonging to the Clr6, Hos2, and Rpd3 lineages.</title>
        <authorList>
            <person name="Nishida H."/>
            <person name="Matsumoto T."/>
            <person name="Kondo S."/>
            <person name="Hamamoto M."/>
            <person name="Yoshikawa H."/>
        </authorList>
    </citation>
    <scope>NUCLEOTIDE SEQUENCE [LARGE SCALE GENOMIC DNA]</scope>
    <source>
        <strain evidence="3 4">NRRL Y-17804</strain>
    </source>
</reference>
<keyword evidence="2" id="KW-0812">Transmembrane</keyword>
<feature type="transmembrane region" description="Helical" evidence="2">
    <location>
        <begin position="594"/>
        <end position="615"/>
    </location>
</feature>
<keyword evidence="2" id="KW-0472">Membrane</keyword>
<feature type="transmembrane region" description="Helical" evidence="2">
    <location>
        <begin position="237"/>
        <end position="256"/>
    </location>
</feature>
<dbReference type="Proteomes" id="UP000033140">
    <property type="component" value="Unassembled WGS sequence"/>
</dbReference>
<feature type="transmembrane region" description="Helical" evidence="2">
    <location>
        <begin position="120"/>
        <end position="143"/>
    </location>
</feature>
<evidence type="ECO:0000313" key="3">
    <source>
        <dbReference type="EMBL" id="GAO52451.1"/>
    </source>
</evidence>
<protein>
    <submittedName>
        <fullName evidence="3">Uncharacterized protein</fullName>
    </submittedName>
</protein>
<evidence type="ECO:0000256" key="2">
    <source>
        <dbReference type="SAM" id="Phobius"/>
    </source>
</evidence>
<keyword evidence="4" id="KW-1185">Reference proteome</keyword>
<sequence>MASRSFSERRRQQRQILDLPSPLYGTSMGGEPLELYPMGDEPQGVDRTPSPADTLKPLLSTPQAPPSPMFLRDKGYFLTQHMEYSSSTSPPLTRGKGPLRNVQSYRPFRAAWEDTSAYDIFSWVFATVVIFTVLILLIAGLGVDHGRIVSGDVIIFFPGKSLAEVDTIITIFMSVLSALHVSVLFTTMLQVQWSIKWDEVTLHSLTLEEFEGLSAYGFRYWWTAVGMVLAGRMKHKTLLVAVAFFSVMLGFMHLLANQAAYANLGLQRQTNLTKAFGTANVTKAVLGTDHPTDDDLVSVLEKMVRVNMGLNASALEDQNGIVWTTPNASVTNTTVNESYYNVTGGRPIVTCKTLPVSDFQLNWGNANGTPPYLYAPSLSNFSFSFPQPKKTFMQLGNNAIFAGDIARSLTDSRVNDTIDTDGLNFIFGGYAVDPQLYIPQYASYLRNATHSMWGFAMNCRFELHEVKGNCTLVGNNLKNCTLFNGSEKAASQLDIPGVTGVVTQNRVNGFLYYAVLHDHLEIQVQGGHNFSYPRAYTNQIAGSTKEVPNVTDVWRRINISAYAATETFLNPYYGNETHHGEGYQLVAGIAFKNWALYLALIVLLWLYFGFVCFVLHLNHSPIIPRANSPSLLIAATAGSDVGETFSGLGNRKMKAVMGNVGERRVGYGVLDGEEGPGGTHARLRLGHAVQRINESDGNTLYGLFWRELVNDCRTASEITALEGIPLPKELPKTTLIHAPI</sequence>
<evidence type="ECO:0000256" key="1">
    <source>
        <dbReference type="SAM" id="MobiDB-lite"/>
    </source>
</evidence>
<organism evidence="3 4">
    <name type="scientific">Saitoella complicata (strain BCRC 22490 / CBS 7301 / JCM 7358 / NBRC 10748 / NRRL Y-17804)</name>
    <dbReference type="NCBI Taxonomy" id="698492"/>
    <lineage>
        <taxon>Eukaryota</taxon>
        <taxon>Fungi</taxon>
        <taxon>Dikarya</taxon>
        <taxon>Ascomycota</taxon>
        <taxon>Taphrinomycotina</taxon>
        <taxon>Taphrinomycotina incertae sedis</taxon>
        <taxon>Saitoella</taxon>
    </lineage>
</organism>